<dbReference type="Proteomes" id="UP000249061">
    <property type="component" value="Unassembled WGS sequence"/>
</dbReference>
<organism evidence="1 2">
    <name type="scientific">Archangium gephyra</name>
    <dbReference type="NCBI Taxonomy" id="48"/>
    <lineage>
        <taxon>Bacteria</taxon>
        <taxon>Pseudomonadati</taxon>
        <taxon>Myxococcota</taxon>
        <taxon>Myxococcia</taxon>
        <taxon>Myxococcales</taxon>
        <taxon>Cystobacterineae</taxon>
        <taxon>Archangiaceae</taxon>
        <taxon>Archangium</taxon>
    </lineage>
</organism>
<accession>A0A2W5VBH4</accession>
<name>A0A2W5VBH4_9BACT</name>
<comment type="caution">
    <text evidence="1">The sequence shown here is derived from an EMBL/GenBank/DDBJ whole genome shotgun (WGS) entry which is preliminary data.</text>
</comment>
<evidence type="ECO:0008006" key="3">
    <source>
        <dbReference type="Google" id="ProtNLM"/>
    </source>
</evidence>
<gene>
    <name evidence="1" type="ORF">DI536_26985</name>
</gene>
<evidence type="ECO:0000313" key="2">
    <source>
        <dbReference type="Proteomes" id="UP000249061"/>
    </source>
</evidence>
<sequence length="139" mass="14490">MSSRLFTLLLLLTSCAGELRLGSRDGGSTGACGCEATQRCLEGRCVDCTANSECAGGLCDVERGRCMVACTEDSQCDSQLYPRECRDEFGPDRCVACRDPDDCSGARSICAGGLCVACDADAHCASGRCDRSRGSCTSG</sequence>
<dbReference type="PROSITE" id="PS51257">
    <property type="entry name" value="PROKAR_LIPOPROTEIN"/>
    <property type="match status" value="1"/>
</dbReference>
<proteinExistence type="predicted"/>
<protein>
    <recommendedName>
        <fullName evidence="3">Lipoprotein</fullName>
    </recommendedName>
</protein>
<dbReference type="AlphaFoldDB" id="A0A2W5VBH4"/>
<dbReference type="EMBL" id="QFQP01000030">
    <property type="protein sequence ID" value="PZR07521.1"/>
    <property type="molecule type" value="Genomic_DNA"/>
</dbReference>
<evidence type="ECO:0000313" key="1">
    <source>
        <dbReference type="EMBL" id="PZR07521.1"/>
    </source>
</evidence>
<reference evidence="1 2" key="1">
    <citation type="submission" date="2017-08" db="EMBL/GenBank/DDBJ databases">
        <title>Infants hospitalized years apart are colonized by the same room-sourced microbial strains.</title>
        <authorList>
            <person name="Brooks B."/>
            <person name="Olm M.R."/>
            <person name="Firek B.A."/>
            <person name="Baker R."/>
            <person name="Thomas B.C."/>
            <person name="Morowitz M.J."/>
            <person name="Banfield J.F."/>
        </authorList>
    </citation>
    <scope>NUCLEOTIDE SEQUENCE [LARGE SCALE GENOMIC DNA]</scope>
    <source>
        <strain evidence="1">S2_003_000_R2_14</strain>
    </source>
</reference>